<organism evidence="1 2">
    <name type="scientific">Linum trigynum</name>
    <dbReference type="NCBI Taxonomy" id="586398"/>
    <lineage>
        <taxon>Eukaryota</taxon>
        <taxon>Viridiplantae</taxon>
        <taxon>Streptophyta</taxon>
        <taxon>Embryophyta</taxon>
        <taxon>Tracheophyta</taxon>
        <taxon>Spermatophyta</taxon>
        <taxon>Magnoliopsida</taxon>
        <taxon>eudicotyledons</taxon>
        <taxon>Gunneridae</taxon>
        <taxon>Pentapetalae</taxon>
        <taxon>rosids</taxon>
        <taxon>fabids</taxon>
        <taxon>Malpighiales</taxon>
        <taxon>Linaceae</taxon>
        <taxon>Linum</taxon>
    </lineage>
</organism>
<keyword evidence="2" id="KW-1185">Reference proteome</keyword>
<evidence type="ECO:0000313" key="1">
    <source>
        <dbReference type="EMBL" id="CAL1366429.1"/>
    </source>
</evidence>
<dbReference type="InterPro" id="IPR012337">
    <property type="entry name" value="RNaseH-like_sf"/>
</dbReference>
<sequence>METKNRLPAAHIVASNESPEFGRLNWVLARSSVIGLDAEWKPLRTQQSAFPNVSLLQLACQLRPELRSDSAAAEEEDASVEVFLLDLDSIPLPSIWELMKEVFTSPDILKLGFRFKQDLVYLSSTFCSHGGCDPGFDKEVLLKL</sequence>
<dbReference type="PANTHER" id="PTHR47765:SF2">
    <property type="entry name" value="EXONUCLEASE MUT-7 HOMOLOG"/>
    <property type="match status" value="1"/>
</dbReference>
<proteinExistence type="predicted"/>
<dbReference type="Gene3D" id="3.30.420.10">
    <property type="entry name" value="Ribonuclease H-like superfamily/Ribonuclease H"/>
    <property type="match status" value="1"/>
</dbReference>
<protein>
    <recommendedName>
        <fullName evidence="3">3'-5' exonuclease domain-containing protein</fullName>
    </recommendedName>
</protein>
<dbReference type="Proteomes" id="UP001497516">
    <property type="component" value="Chromosome 2"/>
</dbReference>
<dbReference type="InterPro" id="IPR052408">
    <property type="entry name" value="Exonuclease_MUT-7-like"/>
</dbReference>
<gene>
    <name evidence="1" type="ORF">LTRI10_LOCUS10629</name>
</gene>
<accession>A0AAV2D3F8</accession>
<dbReference type="SUPFAM" id="SSF53098">
    <property type="entry name" value="Ribonuclease H-like"/>
    <property type="match status" value="1"/>
</dbReference>
<dbReference type="AlphaFoldDB" id="A0AAV2D3F8"/>
<dbReference type="InterPro" id="IPR036397">
    <property type="entry name" value="RNaseH_sf"/>
</dbReference>
<dbReference type="PANTHER" id="PTHR47765">
    <property type="entry name" value="3'-5' EXONUCLEASE DOMAIN-CONTAINING PROTEIN"/>
    <property type="match status" value="1"/>
</dbReference>
<reference evidence="1 2" key="1">
    <citation type="submission" date="2024-04" db="EMBL/GenBank/DDBJ databases">
        <authorList>
            <person name="Fracassetti M."/>
        </authorList>
    </citation>
    <scope>NUCLEOTIDE SEQUENCE [LARGE SCALE GENOMIC DNA]</scope>
</reference>
<name>A0AAV2D3F8_9ROSI</name>
<evidence type="ECO:0000313" key="2">
    <source>
        <dbReference type="Proteomes" id="UP001497516"/>
    </source>
</evidence>
<dbReference type="EMBL" id="OZ034815">
    <property type="protein sequence ID" value="CAL1366429.1"/>
    <property type="molecule type" value="Genomic_DNA"/>
</dbReference>
<dbReference type="GO" id="GO:0003676">
    <property type="term" value="F:nucleic acid binding"/>
    <property type="evidence" value="ECO:0007669"/>
    <property type="project" value="InterPro"/>
</dbReference>
<evidence type="ECO:0008006" key="3">
    <source>
        <dbReference type="Google" id="ProtNLM"/>
    </source>
</evidence>